<evidence type="ECO:0000313" key="11">
    <source>
        <dbReference type="Proteomes" id="UP000193380"/>
    </source>
</evidence>
<reference evidence="10" key="2">
    <citation type="submission" date="2014-03" db="EMBL/GenBank/DDBJ databases">
        <authorList>
            <person name="Genoscope - CEA"/>
        </authorList>
    </citation>
    <scope>NUCLEOTIDE SEQUENCE</scope>
</reference>
<proteinExistence type="inferred from homology"/>
<comment type="similarity">
    <text evidence="2">Belongs to the SLC35F solute transporter family.</text>
</comment>
<keyword evidence="3" id="KW-0813">Transport</keyword>
<dbReference type="InterPro" id="IPR009262">
    <property type="entry name" value="SLC35_F1/F2/F6"/>
</dbReference>
<dbReference type="PANTHER" id="PTHR14233">
    <property type="entry name" value="DUF914-RELATED"/>
    <property type="match status" value="1"/>
</dbReference>
<dbReference type="STRING" id="8022.A0A060XPZ2"/>
<dbReference type="GO" id="GO:0016020">
    <property type="term" value="C:membrane"/>
    <property type="evidence" value="ECO:0007669"/>
    <property type="project" value="UniProtKB-SubCell"/>
</dbReference>
<keyword evidence="4 9" id="KW-0812">Transmembrane</keyword>
<feature type="transmembrane region" description="Helical" evidence="9">
    <location>
        <begin position="38"/>
        <end position="58"/>
    </location>
</feature>
<dbReference type="AlphaFoldDB" id="A0A060XPZ2"/>
<evidence type="ECO:0000256" key="5">
    <source>
        <dbReference type="ARBA" id="ARBA00022989"/>
    </source>
</evidence>
<evidence type="ECO:0000256" key="9">
    <source>
        <dbReference type="SAM" id="Phobius"/>
    </source>
</evidence>
<feature type="transmembrane region" description="Helical" evidence="9">
    <location>
        <begin position="70"/>
        <end position="89"/>
    </location>
</feature>
<comment type="subcellular location">
    <subcellularLocation>
        <location evidence="1">Membrane</location>
        <topology evidence="1">Multi-pass membrane protein</topology>
    </subcellularLocation>
</comment>
<feature type="compositionally biased region" description="Basic and acidic residues" evidence="8">
    <location>
        <begin position="263"/>
        <end position="276"/>
    </location>
</feature>
<dbReference type="PaxDb" id="8022-A0A060XPZ2"/>
<evidence type="ECO:0000256" key="7">
    <source>
        <dbReference type="ARBA" id="ARBA00037727"/>
    </source>
</evidence>
<reference evidence="10" key="1">
    <citation type="journal article" date="2014" name="Nat. Commun.">
        <title>The rainbow trout genome provides novel insights into evolution after whole-genome duplication in vertebrates.</title>
        <authorList>
            <person name="Berthelot C."/>
            <person name="Brunet F."/>
            <person name="Chalopin D."/>
            <person name="Juanchich A."/>
            <person name="Bernard M."/>
            <person name="Noel B."/>
            <person name="Bento P."/>
            <person name="Da Silva C."/>
            <person name="Labadie K."/>
            <person name="Alberti A."/>
            <person name="Aury J.M."/>
            <person name="Louis A."/>
            <person name="Dehais P."/>
            <person name="Bardou P."/>
            <person name="Montfort J."/>
            <person name="Klopp C."/>
            <person name="Cabau C."/>
            <person name="Gaspin C."/>
            <person name="Thorgaard G.H."/>
            <person name="Boussaha M."/>
            <person name="Quillet E."/>
            <person name="Guyomard R."/>
            <person name="Galiana D."/>
            <person name="Bobe J."/>
            <person name="Volff J.N."/>
            <person name="Genet C."/>
            <person name="Wincker P."/>
            <person name="Jaillon O."/>
            <person name="Roest Crollius H."/>
            <person name="Guiguen Y."/>
        </authorList>
    </citation>
    <scope>NUCLEOTIDE SEQUENCE [LARGE SCALE GENOMIC DNA]</scope>
</reference>
<gene>
    <name evidence="10" type="ORF">GSONMT00017416001</name>
</gene>
<evidence type="ECO:0000313" key="10">
    <source>
        <dbReference type="EMBL" id="CDQ81322.1"/>
    </source>
</evidence>
<feature type="region of interest" description="Disordered" evidence="8">
    <location>
        <begin position="250"/>
        <end position="276"/>
    </location>
</feature>
<dbReference type="EMBL" id="FR905738">
    <property type="protein sequence ID" value="CDQ81322.1"/>
    <property type="molecule type" value="Genomic_DNA"/>
</dbReference>
<dbReference type="InterPro" id="IPR052221">
    <property type="entry name" value="SLC35F_Transporter"/>
</dbReference>
<feature type="transmembrane region" description="Helical" evidence="9">
    <location>
        <begin position="12"/>
        <end position="31"/>
    </location>
</feature>
<organism evidence="10 11">
    <name type="scientific">Oncorhynchus mykiss</name>
    <name type="common">Rainbow trout</name>
    <name type="synonym">Salmo gairdneri</name>
    <dbReference type="NCBI Taxonomy" id="8022"/>
    <lineage>
        <taxon>Eukaryota</taxon>
        <taxon>Metazoa</taxon>
        <taxon>Chordata</taxon>
        <taxon>Craniata</taxon>
        <taxon>Vertebrata</taxon>
        <taxon>Euteleostomi</taxon>
        <taxon>Actinopterygii</taxon>
        <taxon>Neopterygii</taxon>
        <taxon>Teleostei</taxon>
        <taxon>Protacanthopterygii</taxon>
        <taxon>Salmoniformes</taxon>
        <taxon>Salmonidae</taxon>
        <taxon>Salmoninae</taxon>
        <taxon>Oncorhynchus</taxon>
    </lineage>
</organism>
<feature type="transmembrane region" description="Helical" evidence="9">
    <location>
        <begin position="134"/>
        <end position="153"/>
    </location>
</feature>
<dbReference type="Proteomes" id="UP000193380">
    <property type="component" value="Unassembled WGS sequence"/>
</dbReference>
<evidence type="ECO:0000256" key="6">
    <source>
        <dbReference type="ARBA" id="ARBA00023136"/>
    </source>
</evidence>
<evidence type="ECO:0008006" key="12">
    <source>
        <dbReference type="Google" id="ProtNLM"/>
    </source>
</evidence>
<evidence type="ECO:0000256" key="1">
    <source>
        <dbReference type="ARBA" id="ARBA00004141"/>
    </source>
</evidence>
<accession>A0A060XPZ2</accession>
<feature type="transmembrane region" description="Helical" evidence="9">
    <location>
        <begin position="191"/>
        <end position="211"/>
    </location>
</feature>
<comment type="function">
    <text evidence="7">Putative solute transporter.</text>
</comment>
<dbReference type="GO" id="GO:0022857">
    <property type="term" value="F:transmembrane transporter activity"/>
    <property type="evidence" value="ECO:0007669"/>
    <property type="project" value="InterPro"/>
</dbReference>
<dbReference type="Pfam" id="PF06027">
    <property type="entry name" value="SLC35F"/>
    <property type="match status" value="1"/>
</dbReference>
<protein>
    <recommendedName>
        <fullName evidence="12">Solute carrier family 35 member F2</fullName>
    </recommendedName>
</protein>
<dbReference type="PANTHER" id="PTHR14233:SF12">
    <property type="entry name" value="SOLUTE CARRIER FAMILY 35 MEMBER F2"/>
    <property type="match status" value="1"/>
</dbReference>
<evidence type="ECO:0000256" key="2">
    <source>
        <dbReference type="ARBA" id="ARBA00007863"/>
    </source>
</evidence>
<name>A0A060XPZ2_ONCMY</name>
<sequence length="276" mass="30078">MYVTILVCLSVFQLLDCFVIPVLMILSCWFLKTCYRPVHYVSVCVCLLGVGAMVGADLLAGRDLGSTSDILLGDGLVLLSASLYAVSNVCQEYTVKHLSRVEFLGMVGLFGTLISGIQLGVLEHNNVANIQWDWRIGLLFAGYALCMYTLYSCMPIVVKKTSATAVNLSLLTADLLSLFCGLFLFQYTFSGLYMVSLVIILVGFIAFNTVATTPDPADPIAPSGGWEEGGYDNPDDIIEEVVVAVLEEEEGEHTGVSWNQRTQNKEVPAEGRSTKM</sequence>
<keyword evidence="6 9" id="KW-0472">Membrane</keyword>
<evidence type="ECO:0000256" key="8">
    <source>
        <dbReference type="SAM" id="MobiDB-lite"/>
    </source>
</evidence>
<keyword evidence="5 9" id="KW-1133">Transmembrane helix</keyword>
<evidence type="ECO:0000256" key="3">
    <source>
        <dbReference type="ARBA" id="ARBA00022448"/>
    </source>
</evidence>
<feature type="transmembrane region" description="Helical" evidence="9">
    <location>
        <begin position="165"/>
        <end position="185"/>
    </location>
</feature>
<feature type="transmembrane region" description="Helical" evidence="9">
    <location>
        <begin position="101"/>
        <end position="122"/>
    </location>
</feature>
<evidence type="ECO:0000256" key="4">
    <source>
        <dbReference type="ARBA" id="ARBA00022692"/>
    </source>
</evidence>